<feature type="transmembrane region" description="Helical" evidence="1">
    <location>
        <begin position="353"/>
        <end position="371"/>
    </location>
</feature>
<evidence type="ECO:0000313" key="4">
    <source>
        <dbReference type="Proteomes" id="UP001350748"/>
    </source>
</evidence>
<dbReference type="RefSeq" id="WP_332082837.1">
    <property type="nucleotide sequence ID" value="NZ_JAZHYN010000059.1"/>
</dbReference>
<accession>A0ABU7XL69</accession>
<protein>
    <submittedName>
        <fullName evidence="3">HupE/UreJ family protein</fullName>
    </submittedName>
</protein>
<evidence type="ECO:0000256" key="2">
    <source>
        <dbReference type="SAM" id="SignalP"/>
    </source>
</evidence>
<feature type="signal peptide" evidence="2">
    <location>
        <begin position="1"/>
        <end position="23"/>
    </location>
</feature>
<feature type="transmembrane region" description="Helical" evidence="1">
    <location>
        <begin position="257"/>
        <end position="276"/>
    </location>
</feature>
<keyword evidence="1" id="KW-0472">Membrane</keyword>
<dbReference type="InterPro" id="IPR032809">
    <property type="entry name" value="Put_HupE_UreJ"/>
</dbReference>
<reference evidence="3 4" key="1">
    <citation type="submission" date="2024-02" db="EMBL/GenBank/DDBJ databases">
        <authorList>
            <person name="Grouzdev D."/>
        </authorList>
    </citation>
    <scope>NUCLEOTIDE SEQUENCE [LARGE SCALE GENOMIC DNA]</scope>
    <source>
        <strain evidence="3 4">9N</strain>
    </source>
</reference>
<feature type="transmembrane region" description="Helical" evidence="1">
    <location>
        <begin position="319"/>
        <end position="341"/>
    </location>
</feature>
<keyword evidence="2" id="KW-0732">Signal</keyword>
<organism evidence="3 4">
    <name type="scientific">Methylocystis borbori</name>
    <dbReference type="NCBI Taxonomy" id="3118750"/>
    <lineage>
        <taxon>Bacteria</taxon>
        <taxon>Pseudomonadati</taxon>
        <taxon>Pseudomonadota</taxon>
        <taxon>Alphaproteobacteria</taxon>
        <taxon>Hyphomicrobiales</taxon>
        <taxon>Methylocystaceae</taxon>
        <taxon>Methylocystis</taxon>
    </lineage>
</organism>
<gene>
    <name evidence="3" type="ORF">V3H18_14780</name>
</gene>
<feature type="chain" id="PRO_5046081769" evidence="2">
    <location>
        <begin position="24"/>
        <end position="378"/>
    </location>
</feature>
<dbReference type="EMBL" id="JAZHYN010000059">
    <property type="protein sequence ID" value="MEF3367797.1"/>
    <property type="molecule type" value="Genomic_DNA"/>
</dbReference>
<evidence type="ECO:0000256" key="1">
    <source>
        <dbReference type="SAM" id="Phobius"/>
    </source>
</evidence>
<evidence type="ECO:0000313" key="3">
    <source>
        <dbReference type="EMBL" id="MEF3367797.1"/>
    </source>
</evidence>
<comment type="caution">
    <text evidence="3">The sequence shown here is derived from an EMBL/GenBank/DDBJ whole genome shotgun (WGS) entry which is preliminary data.</text>
</comment>
<keyword evidence="4" id="KW-1185">Reference proteome</keyword>
<name>A0ABU7XL69_9HYPH</name>
<sequence length="378" mass="41226">MTLTRLFVAVFLSAFLCAGAAFAHTADISSGRVVPEGEGQYRVDVGVLGTDVERMFQETQSERAGVDLSPPGVLEQEIGKFIERRVQLRNAEGELCKSSIISVGEDPTNPYDAKIVLRFDCKGVAGQIFYDPGRLLRTQGPRGRHLLGIGEAPDQAQLTEAQRKGAEPAPGQAMIFASDGPVDLSKPLLSPWELAPKFFEAGVEHIMTGYDHLCFLIAVMLWATRVWPVVKIVTAFTVSHSVTLSLAALQLVNLPSYWVEIAIALSIIYVAVENFFTRKIEGRWHDTFVFGFIHGFGFASALTELGLPQRAIVPALASFNIGVEVGQIGVVLVVLPLLLLIDKIFTKGERSPRLVQALSAIIACFGAYWLFVRLGVIS</sequence>
<dbReference type="Pfam" id="PF13795">
    <property type="entry name" value="HupE_UreJ_2"/>
    <property type="match status" value="1"/>
</dbReference>
<dbReference type="Proteomes" id="UP001350748">
    <property type="component" value="Unassembled WGS sequence"/>
</dbReference>
<keyword evidence="1" id="KW-1133">Transmembrane helix</keyword>
<keyword evidence="1" id="KW-0812">Transmembrane</keyword>
<feature type="transmembrane region" description="Helical" evidence="1">
    <location>
        <begin position="288"/>
        <end position="307"/>
    </location>
</feature>
<proteinExistence type="predicted"/>